<dbReference type="Proteomes" id="UP001549164">
    <property type="component" value="Unassembled WGS sequence"/>
</dbReference>
<dbReference type="RefSeq" id="WP_354433376.1">
    <property type="nucleotide sequence ID" value="NZ_JBEPLY010000003.1"/>
</dbReference>
<dbReference type="EMBL" id="JBEPLY010000003">
    <property type="protein sequence ID" value="MET3599112.1"/>
    <property type="molecule type" value="Genomic_DNA"/>
</dbReference>
<evidence type="ECO:0000313" key="3">
    <source>
        <dbReference type="Proteomes" id="UP001549164"/>
    </source>
</evidence>
<reference evidence="2 3" key="1">
    <citation type="submission" date="2024-06" db="EMBL/GenBank/DDBJ databases">
        <title>Genomic Encyclopedia of Type Strains, Phase IV (KMG-IV): sequencing the most valuable type-strain genomes for metagenomic binning, comparative biology and taxonomic classification.</title>
        <authorList>
            <person name="Goeker M."/>
        </authorList>
    </citation>
    <scope>NUCLEOTIDE SEQUENCE [LARGE SCALE GENOMIC DNA]</scope>
    <source>
        <strain evidence="2 3">DSM 28102</strain>
    </source>
</reference>
<evidence type="ECO:0008006" key="4">
    <source>
        <dbReference type="Google" id="ProtNLM"/>
    </source>
</evidence>
<organism evidence="2 3">
    <name type="scientific">Martelella mangrovi</name>
    <dbReference type="NCBI Taxonomy" id="1397477"/>
    <lineage>
        <taxon>Bacteria</taxon>
        <taxon>Pseudomonadati</taxon>
        <taxon>Pseudomonadota</taxon>
        <taxon>Alphaproteobacteria</taxon>
        <taxon>Hyphomicrobiales</taxon>
        <taxon>Aurantimonadaceae</taxon>
        <taxon>Martelella</taxon>
    </lineage>
</organism>
<sequence length="122" mass="13197">MGIVHKMAKAAIPAIFGFSFAALAAITPIDGHGSAKAASYDCAKGNLTGTEVTICDSPRLSAMDTKMVNLYYHELRGAQPAFVSEQHKAQEAWLKERNACGTDKACLTEAYSRRINALEKFD</sequence>
<accession>A0ABV2I869</accession>
<feature type="signal peptide" evidence="1">
    <location>
        <begin position="1"/>
        <end position="24"/>
    </location>
</feature>
<dbReference type="PANTHER" id="PTHR37549:SF1">
    <property type="entry name" value="LIPOPROTEIN LPRI"/>
    <property type="match status" value="1"/>
</dbReference>
<keyword evidence="1" id="KW-0732">Signal</keyword>
<dbReference type="PANTHER" id="PTHR37549">
    <property type="entry name" value="LIPOPROTEIN LPRI"/>
    <property type="match status" value="1"/>
</dbReference>
<keyword evidence="3" id="KW-1185">Reference proteome</keyword>
<name>A0ABV2I869_9HYPH</name>
<evidence type="ECO:0000313" key="2">
    <source>
        <dbReference type="EMBL" id="MET3599112.1"/>
    </source>
</evidence>
<feature type="chain" id="PRO_5045335390" description="Lysozyme inhibitor LprI N-terminal domain-containing protein" evidence="1">
    <location>
        <begin position="25"/>
        <end position="122"/>
    </location>
</feature>
<comment type="caution">
    <text evidence="2">The sequence shown here is derived from an EMBL/GenBank/DDBJ whole genome shotgun (WGS) entry which is preliminary data.</text>
</comment>
<protein>
    <recommendedName>
        <fullName evidence="4">Lysozyme inhibitor LprI N-terminal domain-containing protein</fullName>
    </recommendedName>
</protein>
<gene>
    <name evidence="2" type="ORF">ABID12_001043</name>
</gene>
<proteinExistence type="predicted"/>
<evidence type="ECO:0000256" key="1">
    <source>
        <dbReference type="SAM" id="SignalP"/>
    </source>
</evidence>
<dbReference type="InterPro" id="IPR052755">
    <property type="entry name" value="Lysozyme_Inhibitor_LprI"/>
</dbReference>